<evidence type="ECO:0000256" key="3">
    <source>
        <dbReference type="ARBA" id="ARBA00007343"/>
    </source>
</evidence>
<dbReference type="InterPro" id="IPR000832">
    <property type="entry name" value="GPCR_2_secretin-like"/>
</dbReference>
<keyword evidence="15" id="KW-0675">Receptor</keyword>
<keyword evidence="5" id="KW-0964">Secreted</keyword>
<evidence type="ECO:0000313" key="24">
    <source>
        <dbReference type="EMBL" id="GCC21786.1"/>
    </source>
</evidence>
<evidence type="ECO:0008006" key="26">
    <source>
        <dbReference type="Google" id="ProtNLM"/>
    </source>
</evidence>
<keyword evidence="4" id="KW-1003">Cell membrane</keyword>
<evidence type="ECO:0000313" key="25">
    <source>
        <dbReference type="Proteomes" id="UP000287033"/>
    </source>
</evidence>
<keyword evidence="16" id="KW-0325">Glycoprotein</keyword>
<feature type="transmembrane region" description="Helical" evidence="19">
    <location>
        <begin position="834"/>
        <end position="857"/>
    </location>
</feature>
<comment type="subcellular location">
    <subcellularLocation>
        <location evidence="2">Cell membrane</location>
        <topology evidence="2">Multi-pass membrane protein</topology>
    </subcellularLocation>
    <subcellularLocation>
        <location evidence="1">Secreted</location>
    </subcellularLocation>
</comment>
<evidence type="ECO:0000259" key="22">
    <source>
        <dbReference type="PROSITE" id="PS50221"/>
    </source>
</evidence>
<evidence type="ECO:0000256" key="17">
    <source>
        <dbReference type="ARBA" id="ARBA00023224"/>
    </source>
</evidence>
<dbReference type="GO" id="GO:0005886">
    <property type="term" value="C:plasma membrane"/>
    <property type="evidence" value="ECO:0007669"/>
    <property type="project" value="UniProtKB-SubCell"/>
</dbReference>
<feature type="transmembrane region" description="Helical" evidence="19">
    <location>
        <begin position="686"/>
        <end position="710"/>
    </location>
</feature>
<keyword evidence="11 19" id="KW-1133">Transmembrane helix</keyword>
<dbReference type="InterPro" id="IPR017981">
    <property type="entry name" value="GPCR_2-like_7TM"/>
</dbReference>
<feature type="domain" description="GAIN-B" evidence="22">
    <location>
        <begin position="449"/>
        <end position="610"/>
    </location>
</feature>
<dbReference type="Gene3D" id="1.20.1070.10">
    <property type="entry name" value="Rhodopsin 7-helix transmembrane proteins"/>
    <property type="match status" value="1"/>
</dbReference>
<evidence type="ECO:0000256" key="16">
    <source>
        <dbReference type="ARBA" id="ARBA00023180"/>
    </source>
</evidence>
<dbReference type="SMART" id="SM00179">
    <property type="entry name" value="EGF_CA"/>
    <property type="match status" value="6"/>
</dbReference>
<evidence type="ECO:0000256" key="12">
    <source>
        <dbReference type="ARBA" id="ARBA00023040"/>
    </source>
</evidence>
<feature type="domain" description="EGF-like" evidence="21">
    <location>
        <begin position="340"/>
        <end position="386"/>
    </location>
</feature>
<dbReference type="InterPro" id="IPR017983">
    <property type="entry name" value="GPCR_2_secretin-like_CS"/>
</dbReference>
<keyword evidence="25" id="KW-1185">Reference proteome</keyword>
<evidence type="ECO:0000256" key="1">
    <source>
        <dbReference type="ARBA" id="ARBA00004613"/>
    </source>
</evidence>
<feature type="domain" description="EGF-like" evidence="21">
    <location>
        <begin position="240"/>
        <end position="276"/>
    </location>
</feature>
<dbReference type="PROSITE" id="PS50026">
    <property type="entry name" value="EGF_3"/>
    <property type="match status" value="5"/>
</dbReference>
<evidence type="ECO:0000256" key="7">
    <source>
        <dbReference type="ARBA" id="ARBA00022692"/>
    </source>
</evidence>
<feature type="transmembrane region" description="Helical" evidence="19">
    <location>
        <begin position="617"/>
        <end position="642"/>
    </location>
</feature>
<reference evidence="24 25" key="1">
    <citation type="journal article" date="2018" name="Nat. Ecol. Evol.">
        <title>Shark genomes provide insights into elasmobranch evolution and the origin of vertebrates.</title>
        <authorList>
            <person name="Hara Y"/>
            <person name="Yamaguchi K"/>
            <person name="Onimaru K"/>
            <person name="Kadota M"/>
            <person name="Koyanagi M"/>
            <person name="Keeley SD"/>
            <person name="Tatsumi K"/>
            <person name="Tanaka K"/>
            <person name="Motone F"/>
            <person name="Kageyama Y"/>
            <person name="Nozu R"/>
            <person name="Adachi N"/>
            <person name="Nishimura O"/>
            <person name="Nakagawa R"/>
            <person name="Tanegashima C"/>
            <person name="Kiyatake I"/>
            <person name="Matsumoto R"/>
            <person name="Murakumo K"/>
            <person name="Nishida K"/>
            <person name="Terakita A"/>
            <person name="Kuratani S"/>
            <person name="Sato K"/>
            <person name="Hyodo S Kuraku.S."/>
        </authorList>
    </citation>
    <scope>NUCLEOTIDE SEQUENCE [LARGE SCALE GENOMIC DNA]</scope>
</reference>
<dbReference type="Proteomes" id="UP000287033">
    <property type="component" value="Unassembled WGS sequence"/>
</dbReference>
<dbReference type="SMART" id="SM00303">
    <property type="entry name" value="GPS"/>
    <property type="match status" value="1"/>
</dbReference>
<dbReference type="InterPro" id="IPR000203">
    <property type="entry name" value="GPS"/>
</dbReference>
<dbReference type="STRING" id="137246.A0A401RUJ7"/>
<sequence length="900" mass="99108">MIIQLLLVIYFNNVVIQHGGEATNCGKGFYLGANRICVDDNECGETETESSALCGTNTECHNTFGSFYCTCKKGYASESGETNFTTMTHCREQNECYQMPPVCGPNTICYNTVGSFYCLCKKGFITSSGLTNFTAGYGGCFDIDECETVPCGSNAICTNKFGDFECTCNEGFITTTGERTFTDKTVTQCRDIDECETDQCGSNAACTNSVGDFECTCKKGFVSTTGEHTFTDKTVTQCQDIDECETDLCGSNATCTNTIGNFSCTCNEGFVSSPGERTFGNKTVTQRCIADMCKDAVGACGPNAICSMTTGQAICRCKIGFTSTTGESTFTDKAKTQCKDKDECQDTVAACGHNASCNNTMGGFNCTCDAGFASSIEGSNRAINCQDLKLLRPRSSSLQDIDLFTNQYLSSLSKIEDRHSKTFHELVSNFLEQMEKHTLALANTLGHEEMKNFSTNGFDVNMQAIRNNTIPKGGRTKLSTPKNSMDISWNNVAGKEMFDVAAAALISYKELDSLMKDNLLDSGEKLELISEVVTAAVTNKVKENPSDPVILTFENKKYSNKKVKCVYWDSSVAAWSVQGCRLRDSNVTVTVCSCTHLSSFAVLMALHDIGEIHNFNLHVITTVGIILSLVCLFISILTFILCRSIKSVRTTIHTHLCVSLFLAELLFLVGISRTENKTSCAVIAGLLHYLFLACFSWMLLEGIQLYLMVVKVFNANSMRLRYMCLFGYGFPLLVVTISAAVYSEGYGTDKYCWLSLETGFLWAFIAPVCVIILVNAGFFILTVMRLVNKFSSLNPDMSELKKVRAFTFTAIAQLCLLGCTWIFGMLHFQENTIVMAYIFTVINSLQGAFIFILHCLFNKQVRDEYSKAFIRVCQMKKASKYSEFSTFSTQGLKSTNETGM</sequence>
<dbReference type="Gene3D" id="2.10.25.10">
    <property type="entry name" value="Laminin"/>
    <property type="match status" value="7"/>
</dbReference>
<dbReference type="GO" id="GO:0005576">
    <property type="term" value="C:extracellular region"/>
    <property type="evidence" value="ECO:0007669"/>
    <property type="project" value="UniProtKB-SubCell"/>
</dbReference>
<dbReference type="InterPro" id="IPR046338">
    <property type="entry name" value="GAIN_dom_sf"/>
</dbReference>
<dbReference type="Pfam" id="PF01825">
    <property type="entry name" value="GPS"/>
    <property type="match status" value="1"/>
</dbReference>
<dbReference type="PANTHER" id="PTHR12011">
    <property type="entry name" value="ADHESION G-PROTEIN COUPLED RECEPTOR"/>
    <property type="match status" value="1"/>
</dbReference>
<dbReference type="InterPro" id="IPR057244">
    <property type="entry name" value="GAIN_B"/>
</dbReference>
<keyword evidence="6 18" id="KW-0245">EGF-like domain</keyword>
<dbReference type="SUPFAM" id="SSF57184">
    <property type="entry name" value="Growth factor receptor domain"/>
    <property type="match status" value="1"/>
</dbReference>
<keyword evidence="9" id="KW-0677">Repeat</keyword>
<feature type="transmembrane region" description="Helical" evidence="19">
    <location>
        <begin position="762"/>
        <end position="784"/>
    </location>
</feature>
<keyword evidence="13 19" id="KW-0472">Membrane</keyword>
<comment type="similarity">
    <text evidence="3">Belongs to the G-protein coupled receptor 2 family. Adhesion G-protein coupled receptor (ADGR) subfamily.</text>
</comment>
<dbReference type="PROSITE" id="PS01187">
    <property type="entry name" value="EGF_CA"/>
    <property type="match status" value="3"/>
</dbReference>
<evidence type="ECO:0000256" key="2">
    <source>
        <dbReference type="ARBA" id="ARBA00004651"/>
    </source>
</evidence>
<dbReference type="PANTHER" id="PTHR12011:SF433">
    <property type="entry name" value="ADHESION G PROTEIN-COUPLED RECEPTOR E1-LIKE-RELATED"/>
    <property type="match status" value="1"/>
</dbReference>
<dbReference type="InterPro" id="IPR049883">
    <property type="entry name" value="NOTCH1_EGF-like"/>
</dbReference>
<feature type="transmembrane region" description="Helical" evidence="19">
    <location>
        <begin position="654"/>
        <end position="674"/>
    </location>
</feature>
<keyword evidence="17" id="KW-0807">Transducer</keyword>
<dbReference type="OMA" id="SDCANSM"/>
<evidence type="ECO:0000256" key="4">
    <source>
        <dbReference type="ARBA" id="ARBA00022475"/>
    </source>
</evidence>
<dbReference type="InterPro" id="IPR018097">
    <property type="entry name" value="EGF_Ca-bd_CS"/>
</dbReference>
<evidence type="ECO:0000256" key="11">
    <source>
        <dbReference type="ARBA" id="ARBA00022989"/>
    </source>
</evidence>
<dbReference type="Pfam" id="PF00002">
    <property type="entry name" value="7tm_2"/>
    <property type="match status" value="1"/>
</dbReference>
<feature type="domain" description="G-protein coupled receptors family 2 profile 2" evidence="23">
    <location>
        <begin position="617"/>
        <end position="858"/>
    </location>
</feature>
<keyword evidence="14" id="KW-1015">Disulfide bond</keyword>
<feature type="domain" description="EGF-like" evidence="21">
    <location>
        <begin position="191"/>
        <end position="227"/>
    </location>
</feature>
<dbReference type="PROSITE" id="PS50261">
    <property type="entry name" value="G_PROTEIN_RECEP_F2_4"/>
    <property type="match status" value="1"/>
</dbReference>
<evidence type="ECO:0000256" key="13">
    <source>
        <dbReference type="ARBA" id="ARBA00023136"/>
    </source>
</evidence>
<dbReference type="InterPro" id="IPR000742">
    <property type="entry name" value="EGF"/>
</dbReference>
<keyword evidence="7 19" id="KW-0812">Transmembrane</keyword>
<feature type="signal peptide" evidence="20">
    <location>
        <begin position="1"/>
        <end position="22"/>
    </location>
</feature>
<dbReference type="PROSITE" id="PS00650">
    <property type="entry name" value="G_PROTEIN_RECEP_F2_2"/>
    <property type="match status" value="1"/>
</dbReference>
<proteinExistence type="inferred from homology"/>
<dbReference type="PRINTS" id="PR00249">
    <property type="entry name" value="GPCRSECRETIN"/>
</dbReference>
<evidence type="ECO:0000256" key="14">
    <source>
        <dbReference type="ARBA" id="ARBA00023157"/>
    </source>
</evidence>
<name>A0A401RUJ7_CHIPU</name>
<dbReference type="OrthoDB" id="1100386at2759"/>
<dbReference type="FunFam" id="1.20.1070.10:FF:000136">
    <property type="entry name" value="Adhesion G protein-coupled receptor E5"/>
    <property type="match status" value="1"/>
</dbReference>
<keyword evidence="12" id="KW-0297">G-protein coupled receptor</keyword>
<evidence type="ECO:0000256" key="15">
    <source>
        <dbReference type="ARBA" id="ARBA00023170"/>
    </source>
</evidence>
<evidence type="ECO:0000256" key="5">
    <source>
        <dbReference type="ARBA" id="ARBA00022525"/>
    </source>
</evidence>
<dbReference type="InterPro" id="IPR000152">
    <property type="entry name" value="EGF-type_Asp/Asn_hydroxyl_site"/>
</dbReference>
<dbReference type="FunFam" id="2.10.25.10:FF:000014">
    <property type="entry name" value="Latent-transforming growth factor beta-binding protein 3"/>
    <property type="match status" value="1"/>
</dbReference>
<keyword evidence="10" id="KW-0106">Calcium</keyword>
<dbReference type="Pfam" id="PF07645">
    <property type="entry name" value="EGF_CA"/>
    <property type="match status" value="6"/>
</dbReference>
<protein>
    <recommendedName>
        <fullName evidence="26">CD97 antigen</fullName>
    </recommendedName>
</protein>
<dbReference type="GO" id="GO:0007189">
    <property type="term" value="P:adenylate cyclase-activating G protein-coupled receptor signaling pathway"/>
    <property type="evidence" value="ECO:0007669"/>
    <property type="project" value="TreeGrafter"/>
</dbReference>
<dbReference type="PRINTS" id="PR01128">
    <property type="entry name" value="EMR1HORMONER"/>
</dbReference>
<dbReference type="SMART" id="SM00181">
    <property type="entry name" value="EGF"/>
    <property type="match status" value="7"/>
</dbReference>
<evidence type="ECO:0000256" key="8">
    <source>
        <dbReference type="ARBA" id="ARBA00022729"/>
    </source>
</evidence>
<dbReference type="EMBL" id="BEZZ01002473">
    <property type="protein sequence ID" value="GCC21786.1"/>
    <property type="molecule type" value="Genomic_DNA"/>
</dbReference>
<feature type="domain" description="EGF-like" evidence="21">
    <location>
        <begin position="39"/>
        <end position="81"/>
    </location>
</feature>
<evidence type="ECO:0000256" key="10">
    <source>
        <dbReference type="ARBA" id="ARBA00022837"/>
    </source>
</evidence>
<dbReference type="PROSITE" id="PS50221">
    <property type="entry name" value="GAIN_B"/>
    <property type="match status" value="1"/>
</dbReference>
<feature type="transmembrane region" description="Helical" evidence="19">
    <location>
        <begin position="722"/>
        <end position="742"/>
    </location>
</feature>
<dbReference type="InterPro" id="IPR001740">
    <property type="entry name" value="GPCR_2_EMR1-like_rcpt"/>
</dbReference>
<evidence type="ECO:0000259" key="21">
    <source>
        <dbReference type="PROSITE" id="PS50026"/>
    </source>
</evidence>
<dbReference type="SUPFAM" id="SSF57196">
    <property type="entry name" value="EGF/Laminin"/>
    <property type="match status" value="5"/>
</dbReference>
<dbReference type="FunFam" id="2.10.25.10:FF:000038">
    <property type="entry name" value="Fibrillin 2"/>
    <property type="match status" value="3"/>
</dbReference>
<feature type="chain" id="PRO_5018987230" description="CD97 antigen" evidence="20">
    <location>
        <begin position="23"/>
        <end position="900"/>
    </location>
</feature>
<dbReference type="GO" id="GO:0004930">
    <property type="term" value="F:G protein-coupled receptor activity"/>
    <property type="evidence" value="ECO:0007669"/>
    <property type="project" value="UniProtKB-KW"/>
</dbReference>
<feature type="domain" description="EGF-like" evidence="21">
    <location>
        <begin position="142"/>
        <end position="178"/>
    </location>
</feature>
<organism evidence="24 25">
    <name type="scientific">Chiloscyllium punctatum</name>
    <name type="common">Brownbanded bambooshark</name>
    <name type="synonym">Hemiscyllium punctatum</name>
    <dbReference type="NCBI Taxonomy" id="137246"/>
    <lineage>
        <taxon>Eukaryota</taxon>
        <taxon>Metazoa</taxon>
        <taxon>Chordata</taxon>
        <taxon>Craniata</taxon>
        <taxon>Vertebrata</taxon>
        <taxon>Chondrichthyes</taxon>
        <taxon>Elasmobranchii</taxon>
        <taxon>Galeomorphii</taxon>
        <taxon>Galeoidea</taxon>
        <taxon>Orectolobiformes</taxon>
        <taxon>Hemiscylliidae</taxon>
        <taxon>Chiloscyllium</taxon>
    </lineage>
</organism>
<dbReference type="GO" id="GO:0005509">
    <property type="term" value="F:calcium ion binding"/>
    <property type="evidence" value="ECO:0007669"/>
    <property type="project" value="InterPro"/>
</dbReference>
<gene>
    <name evidence="24" type="ORF">chiPu_0020261</name>
</gene>
<evidence type="ECO:0000256" key="18">
    <source>
        <dbReference type="PROSITE-ProRule" id="PRU00076"/>
    </source>
</evidence>
<evidence type="ECO:0000259" key="23">
    <source>
        <dbReference type="PROSITE" id="PS50261"/>
    </source>
</evidence>
<feature type="transmembrane region" description="Helical" evidence="19">
    <location>
        <begin position="805"/>
        <end position="828"/>
    </location>
</feature>
<comment type="caution">
    <text evidence="18">Lacks conserved residue(s) required for the propagation of feature annotation.</text>
</comment>
<evidence type="ECO:0000256" key="6">
    <source>
        <dbReference type="ARBA" id="ARBA00022536"/>
    </source>
</evidence>
<dbReference type="InterPro" id="IPR009030">
    <property type="entry name" value="Growth_fac_rcpt_cys_sf"/>
</dbReference>
<dbReference type="CDD" id="cd00054">
    <property type="entry name" value="EGF_CA"/>
    <property type="match status" value="6"/>
</dbReference>
<dbReference type="InterPro" id="IPR001881">
    <property type="entry name" value="EGF-like_Ca-bd_dom"/>
</dbReference>
<keyword evidence="8 20" id="KW-0732">Signal</keyword>
<comment type="caution">
    <text evidence="24">The sequence shown here is derived from an EMBL/GenBank/DDBJ whole genome shotgun (WGS) entry which is preliminary data.</text>
</comment>
<accession>A0A401RUJ7</accession>
<dbReference type="PROSITE" id="PS00010">
    <property type="entry name" value="ASX_HYDROXYL"/>
    <property type="match status" value="5"/>
</dbReference>
<evidence type="ECO:0000256" key="20">
    <source>
        <dbReference type="SAM" id="SignalP"/>
    </source>
</evidence>
<evidence type="ECO:0000256" key="9">
    <source>
        <dbReference type="ARBA" id="ARBA00022737"/>
    </source>
</evidence>
<dbReference type="AlphaFoldDB" id="A0A401RUJ7"/>
<dbReference type="Gene3D" id="2.60.220.50">
    <property type="match status" value="1"/>
</dbReference>
<evidence type="ECO:0000256" key="19">
    <source>
        <dbReference type="SAM" id="Phobius"/>
    </source>
</evidence>
<dbReference type="GO" id="GO:0007166">
    <property type="term" value="P:cell surface receptor signaling pathway"/>
    <property type="evidence" value="ECO:0007669"/>
    <property type="project" value="InterPro"/>
</dbReference>